<dbReference type="AlphaFoldDB" id="A0AA38LTN6"/>
<gene>
    <name evidence="2" type="ORF">MKK02DRAFT_28099</name>
</gene>
<reference evidence="2" key="1">
    <citation type="journal article" date="2022" name="G3 (Bethesda)">
        <title>High quality genome of the basidiomycete yeast Dioszegia hungarica PDD-24b-2 isolated from cloud water.</title>
        <authorList>
            <person name="Jarrige D."/>
            <person name="Haridas S."/>
            <person name="Bleykasten-Grosshans C."/>
            <person name="Joly M."/>
            <person name="Nadalig T."/>
            <person name="Sancelme M."/>
            <person name="Vuilleumier S."/>
            <person name="Grigoriev I.V."/>
            <person name="Amato P."/>
            <person name="Bringel F."/>
        </authorList>
    </citation>
    <scope>NUCLEOTIDE SEQUENCE</scope>
    <source>
        <strain evidence="2">PDD-24b-2</strain>
    </source>
</reference>
<evidence type="ECO:0000256" key="1">
    <source>
        <dbReference type="SAM" id="MobiDB-lite"/>
    </source>
</evidence>
<feature type="compositionally biased region" description="Polar residues" evidence="1">
    <location>
        <begin position="242"/>
        <end position="255"/>
    </location>
</feature>
<protein>
    <submittedName>
        <fullName evidence="2">Uncharacterized protein</fullName>
    </submittedName>
</protein>
<feature type="region of interest" description="Disordered" evidence="1">
    <location>
        <begin position="184"/>
        <end position="282"/>
    </location>
</feature>
<dbReference type="RefSeq" id="XP_052944772.1">
    <property type="nucleotide sequence ID" value="XM_053087486.1"/>
</dbReference>
<feature type="compositionally biased region" description="Basic and acidic residues" evidence="1">
    <location>
        <begin position="223"/>
        <end position="233"/>
    </location>
</feature>
<name>A0AA38LTN6_9TREE</name>
<keyword evidence="3" id="KW-1185">Reference proteome</keyword>
<proteinExistence type="predicted"/>
<dbReference type="GeneID" id="77726691"/>
<feature type="region of interest" description="Disordered" evidence="1">
    <location>
        <begin position="1"/>
        <end position="22"/>
    </location>
</feature>
<dbReference type="EMBL" id="JAKWFO010000006">
    <property type="protein sequence ID" value="KAI9634995.1"/>
    <property type="molecule type" value="Genomic_DNA"/>
</dbReference>
<dbReference type="Proteomes" id="UP001164286">
    <property type="component" value="Unassembled WGS sequence"/>
</dbReference>
<feature type="region of interest" description="Disordered" evidence="1">
    <location>
        <begin position="89"/>
        <end position="121"/>
    </location>
</feature>
<sequence>MATKTETLPGSYPRPGHSDDDTEEFRQLATLAKALTEMTCTGAGHAANGGSWVLNGAGQLSWWGTKATYSGASHLARLAFAAATSPHVQVQEEDSGADVKPVMRGPPRSNDSKMPAMVRTESTQPVLPIASESSDTTPLREPHPLVHRLLNPAYTDGTICARPSGIKGTQLDTVANLVRRIRSAGNLGGHQSKTSREGAGSTNTDQATPKAGGGDMAVSLADHAGKVRGKDDSSPDAVKSLKSPTEGSDGANNSAKGGEGPTSKPIAASHDDNGSTQVAGPNSLRSSYLPSAKACALTGLGALIAAGGLYSAYQSQTLHSGINEYVSPALTSLNATLNSALEDERVTKAASCLTDFTEARLTNGYWMLNKTGQALGFGASVAGYIASSSLWVASALAKVGGDGWDDTYEPMD</sequence>
<accession>A0AA38LTN6</accession>
<evidence type="ECO:0000313" key="3">
    <source>
        <dbReference type="Proteomes" id="UP001164286"/>
    </source>
</evidence>
<comment type="caution">
    <text evidence="2">The sequence shown here is derived from an EMBL/GenBank/DDBJ whole genome shotgun (WGS) entry which is preliminary data.</text>
</comment>
<organism evidence="2 3">
    <name type="scientific">Dioszegia hungarica</name>
    <dbReference type="NCBI Taxonomy" id="4972"/>
    <lineage>
        <taxon>Eukaryota</taxon>
        <taxon>Fungi</taxon>
        <taxon>Dikarya</taxon>
        <taxon>Basidiomycota</taxon>
        <taxon>Agaricomycotina</taxon>
        <taxon>Tremellomycetes</taxon>
        <taxon>Tremellales</taxon>
        <taxon>Bulleribasidiaceae</taxon>
        <taxon>Dioszegia</taxon>
    </lineage>
</organism>
<evidence type="ECO:0000313" key="2">
    <source>
        <dbReference type="EMBL" id="KAI9634995.1"/>
    </source>
</evidence>